<gene>
    <name evidence="1" type="ORF">PDENDC454_10520</name>
</gene>
<dbReference type="RefSeq" id="WP_006676606.1">
    <property type="nucleotide sequence ID" value="NZ_AHKH01000022.1"/>
</dbReference>
<evidence type="ECO:0000313" key="2">
    <source>
        <dbReference type="Proteomes" id="UP000003900"/>
    </source>
</evidence>
<sequence>MKFRWVNRVKAIHDAYKLAQETGAKPEEVCDLILCGRDSDSYCKYVEAMTKVQFQRYVKDVADLLALTA</sequence>
<dbReference type="EMBL" id="AHKH01000022">
    <property type="protein sequence ID" value="EHQ62318.1"/>
    <property type="molecule type" value="Genomic_DNA"/>
</dbReference>
<reference evidence="1 2" key="1">
    <citation type="journal article" date="2012" name="J. Bacteriol.">
        <title>Genome Sequence of the Pattern-Forming Social Bacterium Paenibacillus dendritiformis C454 Chiral Morphotype.</title>
        <authorList>
            <person name="Sirota-Madi A."/>
            <person name="Olender T."/>
            <person name="Helman Y."/>
            <person name="Brainis I."/>
            <person name="Finkelshtein A."/>
            <person name="Roth D."/>
            <person name="Hagai E."/>
            <person name="Leshkowitz D."/>
            <person name="Brodsky L."/>
            <person name="Galatenko V."/>
            <person name="Nikolaev V."/>
            <person name="Gutnick D.L."/>
            <person name="Lancet D."/>
            <person name="Ben-Jacob E."/>
        </authorList>
    </citation>
    <scope>NUCLEOTIDE SEQUENCE [LARGE SCALE GENOMIC DNA]</scope>
    <source>
        <strain evidence="1 2">C454</strain>
    </source>
</reference>
<dbReference type="PATRIC" id="fig|1131935.3.peg.2158"/>
<proteinExistence type="predicted"/>
<comment type="caution">
    <text evidence="1">The sequence shown here is derived from an EMBL/GenBank/DDBJ whole genome shotgun (WGS) entry which is preliminary data.</text>
</comment>
<protein>
    <submittedName>
        <fullName evidence="1">Uncharacterized protein</fullName>
    </submittedName>
</protein>
<keyword evidence="2" id="KW-1185">Reference proteome</keyword>
<evidence type="ECO:0000313" key="1">
    <source>
        <dbReference type="EMBL" id="EHQ62318.1"/>
    </source>
</evidence>
<dbReference type="OrthoDB" id="9933557at2"/>
<accession>H3SEZ9</accession>
<dbReference type="Proteomes" id="UP000003900">
    <property type="component" value="Unassembled WGS sequence"/>
</dbReference>
<organism evidence="1 2">
    <name type="scientific">Paenibacillus dendritiformis C454</name>
    <dbReference type="NCBI Taxonomy" id="1131935"/>
    <lineage>
        <taxon>Bacteria</taxon>
        <taxon>Bacillati</taxon>
        <taxon>Bacillota</taxon>
        <taxon>Bacilli</taxon>
        <taxon>Bacillales</taxon>
        <taxon>Paenibacillaceae</taxon>
        <taxon>Paenibacillus</taxon>
    </lineage>
</organism>
<dbReference type="AlphaFoldDB" id="H3SEZ9"/>
<name>H3SEZ9_9BACL</name>